<dbReference type="Proteomes" id="UP001231924">
    <property type="component" value="Unassembled WGS sequence"/>
</dbReference>
<dbReference type="Gene3D" id="3.90.180.10">
    <property type="entry name" value="Medium-chain alcohol dehydrogenases, catalytic domain"/>
    <property type="match status" value="1"/>
</dbReference>
<proteinExistence type="predicted"/>
<accession>A0ABT7M7X5</accession>
<organism evidence="2 3">
    <name type="scientific">Actinomycetospora termitidis</name>
    <dbReference type="NCBI Taxonomy" id="3053470"/>
    <lineage>
        <taxon>Bacteria</taxon>
        <taxon>Bacillati</taxon>
        <taxon>Actinomycetota</taxon>
        <taxon>Actinomycetes</taxon>
        <taxon>Pseudonocardiales</taxon>
        <taxon>Pseudonocardiaceae</taxon>
        <taxon>Actinomycetospora</taxon>
    </lineage>
</organism>
<dbReference type="SUPFAM" id="SSF50129">
    <property type="entry name" value="GroES-like"/>
    <property type="match status" value="1"/>
</dbReference>
<dbReference type="InterPro" id="IPR051397">
    <property type="entry name" value="Zn-ADH-like_protein"/>
</dbReference>
<dbReference type="PANTHER" id="PTHR43677:SF4">
    <property type="entry name" value="QUINONE OXIDOREDUCTASE-LIKE PROTEIN 2"/>
    <property type="match status" value="1"/>
</dbReference>
<dbReference type="SMART" id="SM00829">
    <property type="entry name" value="PKS_ER"/>
    <property type="match status" value="1"/>
</dbReference>
<comment type="caution">
    <text evidence="2">The sequence shown here is derived from an EMBL/GenBank/DDBJ whole genome shotgun (WGS) entry which is preliminary data.</text>
</comment>
<dbReference type="InterPro" id="IPR036291">
    <property type="entry name" value="NAD(P)-bd_dom_sf"/>
</dbReference>
<feature type="domain" description="Enoyl reductase (ER)" evidence="1">
    <location>
        <begin position="10"/>
        <end position="315"/>
    </location>
</feature>
<gene>
    <name evidence="2" type="ORF">QRT03_09210</name>
</gene>
<dbReference type="InterPro" id="IPR013154">
    <property type="entry name" value="ADH-like_N"/>
</dbReference>
<dbReference type="InterPro" id="IPR011032">
    <property type="entry name" value="GroES-like_sf"/>
</dbReference>
<dbReference type="SUPFAM" id="SSF51735">
    <property type="entry name" value="NAD(P)-binding Rossmann-fold domains"/>
    <property type="match status" value="1"/>
</dbReference>
<evidence type="ECO:0000259" key="1">
    <source>
        <dbReference type="SMART" id="SM00829"/>
    </source>
</evidence>
<dbReference type="PANTHER" id="PTHR43677">
    <property type="entry name" value="SHORT-CHAIN DEHYDROGENASE/REDUCTASE"/>
    <property type="match status" value="1"/>
</dbReference>
<reference evidence="2 3" key="1">
    <citation type="submission" date="2023-06" db="EMBL/GenBank/DDBJ databases">
        <title>Actinomycetospora Odt1-22.</title>
        <authorList>
            <person name="Supong K."/>
        </authorList>
    </citation>
    <scope>NUCLEOTIDE SEQUENCE [LARGE SCALE GENOMIC DNA]</scope>
    <source>
        <strain evidence="2 3">Odt1-22</strain>
    </source>
</reference>
<keyword evidence="3" id="KW-1185">Reference proteome</keyword>
<dbReference type="Pfam" id="PF00107">
    <property type="entry name" value="ADH_zinc_N"/>
    <property type="match status" value="1"/>
</dbReference>
<dbReference type="Gene3D" id="3.40.50.720">
    <property type="entry name" value="NAD(P)-binding Rossmann-like Domain"/>
    <property type="match status" value="1"/>
</dbReference>
<evidence type="ECO:0000313" key="2">
    <source>
        <dbReference type="EMBL" id="MDL5156132.1"/>
    </source>
</evidence>
<name>A0ABT7M7X5_9PSEU</name>
<evidence type="ECO:0000313" key="3">
    <source>
        <dbReference type="Proteomes" id="UP001231924"/>
    </source>
</evidence>
<dbReference type="InterPro" id="IPR020843">
    <property type="entry name" value="ER"/>
</dbReference>
<protein>
    <submittedName>
        <fullName evidence="2">Zinc-binding alcohol dehydrogenase family protein</fullName>
    </submittedName>
</protein>
<dbReference type="EMBL" id="JASVWF010000002">
    <property type="protein sequence ID" value="MDL5156132.1"/>
    <property type="molecule type" value="Genomic_DNA"/>
</dbReference>
<dbReference type="RefSeq" id="WP_286052378.1">
    <property type="nucleotide sequence ID" value="NZ_JASVWF010000002.1"/>
</dbReference>
<dbReference type="InterPro" id="IPR013149">
    <property type="entry name" value="ADH-like_C"/>
</dbReference>
<sequence>MAVVLQAERGSAETLTTTRIPIPEPACGDVLVRVRRAAVNFADERACRTGLNHLTGRVEELPFVPGGEIVGTRTDTGETVLALCGCGGFGQYVAVRERDVHPVPEGLDDESALSVFVPGLTAGLLLDTTRPTKDDGVVVSGATGAVGTLLLRLSAVRGQRHVVAIASPTAPEDRLRSAGASAVVRTDADDLGAALRHAADGPIDLVLDSIGGPVLEAAAGALGRRGTLVSYGSSSDLPATLAPRSLIPGSRTVTGFWLLDHLDDPARVAAVLDDVLAEVASGRIPVDSPETFGLDDAAGAMAATARRGRTGRVLIDPWEQET</sequence>
<dbReference type="Pfam" id="PF08240">
    <property type="entry name" value="ADH_N"/>
    <property type="match status" value="1"/>
</dbReference>